<proteinExistence type="predicted"/>
<protein>
    <submittedName>
        <fullName evidence="2">Uncharacterized protein</fullName>
    </submittedName>
</protein>
<keyword evidence="1" id="KW-0472">Membrane</keyword>
<dbReference type="AlphaFoldDB" id="A0AAP5MDY3"/>
<sequence length="590" mass="68326">MHSNNKLFFRRYLLIAYVLPVALIMWFVTNFNVNIPFWDEWSLVSFFDKFASDNAKFGDFFAQNNEHRLFFPKIIFIILAFTSSWDTTREMYFSIFLVIVSFCAIYRIASDNPNQDKILFHLFNITTCLLLFSLVQWENWLWGFQLAWFFINTCVILSIFFLVVPKKLLPILRLSISAILCFIASFSSAHGLFSWISLVPTVASVEGSNRQKKVRLLVWILLFVLSLFIYQIGYIKPSNHPDIFFFFKKPLIAITYLLTLLGSSIGKVFIPVAILGFIITFSFVLFNIYYLKNYKSDFARNATPWLSLGWFTTLFALLTTLGRAGFGVEQAKSSRYTSVTVLLVIALLQILRLLIYYKLNCKIRNIYKRSLCIFVIIFLIWVSNSDQEIGRGRGTWIERTSGKTCFEIIHFIDPSLRQQPNNCLDSISPREFQLIETSEILQRIGFRNFPRDIAFTEKTIKNYGYIDSPTKKDKPLIVDNNEDIRFSGWVVLPDGKEQPQLVLLSYNDKKSFFANAVVKVKKPVVAQLLNSSDYQKSRWSVDVSLSSIPVGESVIKAWVYDPNHKQFVKLNNEIKIKKVHQLATKAIAAY</sequence>
<feature type="transmembrane region" description="Helical" evidence="1">
    <location>
        <begin position="118"/>
        <end position="137"/>
    </location>
</feature>
<dbReference type="Proteomes" id="UP000667802">
    <property type="component" value="Unassembled WGS sequence"/>
</dbReference>
<organism evidence="2 3">
    <name type="scientific">Aetokthonos hydrillicola Thurmond2011</name>
    <dbReference type="NCBI Taxonomy" id="2712845"/>
    <lineage>
        <taxon>Bacteria</taxon>
        <taxon>Bacillati</taxon>
        <taxon>Cyanobacteriota</taxon>
        <taxon>Cyanophyceae</taxon>
        <taxon>Nostocales</taxon>
        <taxon>Hapalosiphonaceae</taxon>
        <taxon>Aetokthonos</taxon>
    </lineage>
</organism>
<feature type="transmembrane region" description="Helical" evidence="1">
    <location>
        <begin position="216"/>
        <end position="233"/>
    </location>
</feature>
<name>A0AAP5MDY3_9CYAN</name>
<feature type="transmembrane region" description="Helical" evidence="1">
    <location>
        <begin position="176"/>
        <end position="196"/>
    </location>
</feature>
<feature type="transmembrane region" description="Helical" evidence="1">
    <location>
        <begin position="143"/>
        <end position="164"/>
    </location>
</feature>
<feature type="transmembrane region" description="Helical" evidence="1">
    <location>
        <begin position="12"/>
        <end position="33"/>
    </location>
</feature>
<dbReference type="EMBL" id="JAALHA020000029">
    <property type="protein sequence ID" value="MDR9900019.1"/>
    <property type="molecule type" value="Genomic_DNA"/>
</dbReference>
<evidence type="ECO:0000313" key="3">
    <source>
        <dbReference type="Proteomes" id="UP000667802"/>
    </source>
</evidence>
<accession>A0AAP5MDY3</accession>
<keyword evidence="1" id="KW-0812">Transmembrane</keyword>
<evidence type="ECO:0000313" key="2">
    <source>
        <dbReference type="EMBL" id="MDR9900019.1"/>
    </source>
</evidence>
<evidence type="ECO:0000256" key="1">
    <source>
        <dbReference type="SAM" id="Phobius"/>
    </source>
</evidence>
<keyword evidence="1" id="KW-1133">Transmembrane helix</keyword>
<feature type="transmembrane region" description="Helical" evidence="1">
    <location>
        <begin position="268"/>
        <end position="290"/>
    </location>
</feature>
<reference evidence="3" key="1">
    <citation type="journal article" date="2021" name="Science">
        <title>Hunting the eagle killer: A cyanobacterial neurotoxin causes vacuolar myelinopathy.</title>
        <authorList>
            <person name="Breinlinger S."/>
            <person name="Phillips T.J."/>
            <person name="Haram B.N."/>
            <person name="Mares J."/>
            <person name="Martinez Yerena J.A."/>
            <person name="Hrouzek P."/>
            <person name="Sobotka R."/>
            <person name="Henderson W.M."/>
            <person name="Schmieder P."/>
            <person name="Williams S.M."/>
            <person name="Lauderdale J.D."/>
            <person name="Wilde H.D."/>
            <person name="Gerrin W."/>
            <person name="Kust A."/>
            <person name="Washington J.W."/>
            <person name="Wagner C."/>
            <person name="Geier B."/>
            <person name="Liebeke M."/>
            <person name="Enke H."/>
            <person name="Niedermeyer T.H.J."/>
            <person name="Wilde S.B."/>
        </authorList>
    </citation>
    <scope>NUCLEOTIDE SEQUENCE [LARGE SCALE GENOMIC DNA]</scope>
    <source>
        <strain evidence="3">Thurmond2011</strain>
    </source>
</reference>
<feature type="transmembrane region" description="Helical" evidence="1">
    <location>
        <begin position="336"/>
        <end position="354"/>
    </location>
</feature>
<feature type="transmembrane region" description="Helical" evidence="1">
    <location>
        <begin position="91"/>
        <end position="109"/>
    </location>
</feature>
<feature type="transmembrane region" description="Helical" evidence="1">
    <location>
        <begin position="366"/>
        <end position="383"/>
    </location>
</feature>
<keyword evidence="3" id="KW-1185">Reference proteome</keyword>
<feature type="transmembrane region" description="Helical" evidence="1">
    <location>
        <begin position="302"/>
        <end position="324"/>
    </location>
</feature>
<comment type="caution">
    <text evidence="2">The sequence shown here is derived from an EMBL/GenBank/DDBJ whole genome shotgun (WGS) entry which is preliminary data.</text>
</comment>
<gene>
    <name evidence="2" type="ORF">G7B40_036515</name>
</gene>